<dbReference type="InterPro" id="IPR000847">
    <property type="entry name" value="LysR_HTH_N"/>
</dbReference>
<dbReference type="InterPro" id="IPR036390">
    <property type="entry name" value="WH_DNA-bd_sf"/>
</dbReference>
<dbReference type="AlphaFoldDB" id="A0A542ZQ83"/>
<accession>A0A542ZQ83</accession>
<dbReference type="GO" id="GO:0032993">
    <property type="term" value="C:protein-DNA complex"/>
    <property type="evidence" value="ECO:0007669"/>
    <property type="project" value="TreeGrafter"/>
</dbReference>
<dbReference type="SUPFAM" id="SSF46785">
    <property type="entry name" value="Winged helix' DNA-binding domain"/>
    <property type="match status" value="1"/>
</dbReference>
<dbReference type="GO" id="GO:0003677">
    <property type="term" value="F:DNA binding"/>
    <property type="evidence" value="ECO:0007669"/>
    <property type="project" value="UniProtKB-KW"/>
</dbReference>
<dbReference type="Proteomes" id="UP000316196">
    <property type="component" value="Unassembled WGS sequence"/>
</dbReference>
<dbReference type="GO" id="GO:0003700">
    <property type="term" value="F:DNA-binding transcription factor activity"/>
    <property type="evidence" value="ECO:0007669"/>
    <property type="project" value="InterPro"/>
</dbReference>
<dbReference type="EMBL" id="VFOR01000001">
    <property type="protein sequence ID" value="TQL62523.1"/>
    <property type="molecule type" value="Genomic_DNA"/>
</dbReference>
<protein>
    <submittedName>
        <fullName evidence="6">DNA-binding transcriptional LysR family regulator</fullName>
    </submittedName>
</protein>
<keyword evidence="7" id="KW-1185">Reference proteome</keyword>
<evidence type="ECO:0000313" key="7">
    <source>
        <dbReference type="Proteomes" id="UP000316196"/>
    </source>
</evidence>
<dbReference type="PANTHER" id="PTHR30346:SF29">
    <property type="entry name" value="LYSR SUBSTRATE-BINDING"/>
    <property type="match status" value="1"/>
</dbReference>
<evidence type="ECO:0000256" key="1">
    <source>
        <dbReference type="ARBA" id="ARBA00009437"/>
    </source>
</evidence>
<reference evidence="6 7" key="1">
    <citation type="submission" date="2019-06" db="EMBL/GenBank/DDBJ databases">
        <title>Sequencing the genomes of 1000 actinobacteria strains.</title>
        <authorList>
            <person name="Klenk H.-P."/>
        </authorList>
    </citation>
    <scope>NUCLEOTIDE SEQUENCE [LARGE SCALE GENOMIC DNA]</scope>
    <source>
        <strain evidence="6 7">DSM 8251</strain>
    </source>
</reference>
<dbReference type="InterPro" id="IPR036388">
    <property type="entry name" value="WH-like_DNA-bd_sf"/>
</dbReference>
<dbReference type="RefSeq" id="WP_170209900.1">
    <property type="nucleotide sequence ID" value="NZ_BAAAMD010000003.1"/>
</dbReference>
<keyword evidence="2" id="KW-0805">Transcription regulation</keyword>
<dbReference type="PANTHER" id="PTHR30346">
    <property type="entry name" value="TRANSCRIPTIONAL DUAL REGULATOR HCAR-RELATED"/>
    <property type="match status" value="1"/>
</dbReference>
<comment type="similarity">
    <text evidence="1">Belongs to the LysR transcriptional regulatory family.</text>
</comment>
<evidence type="ECO:0000256" key="4">
    <source>
        <dbReference type="ARBA" id="ARBA00023163"/>
    </source>
</evidence>
<keyword evidence="3 6" id="KW-0238">DNA-binding</keyword>
<keyword evidence="4" id="KW-0804">Transcription</keyword>
<organism evidence="6 7">
    <name type="scientific">Propioniferax innocua</name>
    <dbReference type="NCBI Taxonomy" id="1753"/>
    <lineage>
        <taxon>Bacteria</taxon>
        <taxon>Bacillati</taxon>
        <taxon>Actinomycetota</taxon>
        <taxon>Actinomycetes</taxon>
        <taxon>Propionibacteriales</taxon>
        <taxon>Propionibacteriaceae</taxon>
        <taxon>Propioniferax</taxon>
    </lineage>
</organism>
<dbReference type="Gene3D" id="3.40.190.10">
    <property type="entry name" value="Periplasmic binding protein-like II"/>
    <property type="match status" value="2"/>
</dbReference>
<evidence type="ECO:0000256" key="2">
    <source>
        <dbReference type="ARBA" id="ARBA00023015"/>
    </source>
</evidence>
<comment type="caution">
    <text evidence="6">The sequence shown here is derived from an EMBL/GenBank/DDBJ whole genome shotgun (WGS) entry which is preliminary data.</text>
</comment>
<dbReference type="Pfam" id="PF03466">
    <property type="entry name" value="LysR_substrate"/>
    <property type="match status" value="1"/>
</dbReference>
<feature type="domain" description="HTH lysR-type" evidence="5">
    <location>
        <begin position="2"/>
        <end position="59"/>
    </location>
</feature>
<evidence type="ECO:0000313" key="6">
    <source>
        <dbReference type="EMBL" id="TQL62523.1"/>
    </source>
</evidence>
<dbReference type="Gene3D" id="1.10.10.10">
    <property type="entry name" value="Winged helix-like DNA-binding domain superfamily/Winged helix DNA-binding domain"/>
    <property type="match status" value="1"/>
</dbReference>
<dbReference type="PROSITE" id="PS50931">
    <property type="entry name" value="HTH_LYSR"/>
    <property type="match status" value="1"/>
</dbReference>
<gene>
    <name evidence="6" type="ORF">FB460_0301</name>
</gene>
<evidence type="ECO:0000256" key="3">
    <source>
        <dbReference type="ARBA" id="ARBA00023125"/>
    </source>
</evidence>
<sequence>MLNPVHLHTLVTVLRTGSFADAARSLNFTASAISQQMAALERASRLTLFEREAHSVTPTPAAMVLATHARAVLADMEDLENKVAEMVGGSAGLLRVGSFPTINSRLLPRWLSARRELYPELALQLDEGEPEMILTLLADGELDLGLVYRYDLVPRAYPRTLTAIPLLIDEVVVMVAEGNPLAKREVLDMATLSEEMWINTSDSADGTQCLQALAAQHGFIPKVDYRSNNYAVIRGLVSVDLGIALMPSLAVREGQGAVSRPLAAPIYRRIDIVHRRTMTNAAVPEAIRGLLVAAGELAEDIPGISLPEG</sequence>
<dbReference type="InterPro" id="IPR005119">
    <property type="entry name" value="LysR_subst-bd"/>
</dbReference>
<evidence type="ECO:0000259" key="5">
    <source>
        <dbReference type="PROSITE" id="PS50931"/>
    </source>
</evidence>
<name>A0A542ZQ83_9ACTN</name>
<dbReference type="Pfam" id="PF00126">
    <property type="entry name" value="HTH_1"/>
    <property type="match status" value="1"/>
</dbReference>
<proteinExistence type="inferred from homology"/>
<dbReference type="SUPFAM" id="SSF53850">
    <property type="entry name" value="Periplasmic binding protein-like II"/>
    <property type="match status" value="1"/>
</dbReference>